<accession>A0A7J7LA92</accession>
<keyword evidence="3" id="KW-1185">Reference proteome</keyword>
<comment type="caution">
    <text evidence="2">The sequence shown here is derived from an EMBL/GenBank/DDBJ whole genome shotgun (WGS) entry which is preliminary data.</text>
</comment>
<feature type="transmembrane region" description="Helical" evidence="1">
    <location>
        <begin position="45"/>
        <end position="67"/>
    </location>
</feature>
<name>A0A7J7LA92_9MAGN</name>
<evidence type="ECO:0000313" key="2">
    <source>
        <dbReference type="EMBL" id="KAF6139489.1"/>
    </source>
</evidence>
<protein>
    <submittedName>
        <fullName evidence="2">Uncharacterized protein</fullName>
    </submittedName>
</protein>
<evidence type="ECO:0000256" key="1">
    <source>
        <dbReference type="SAM" id="Phobius"/>
    </source>
</evidence>
<gene>
    <name evidence="2" type="ORF">GIB67_018297</name>
</gene>
<evidence type="ECO:0000313" key="3">
    <source>
        <dbReference type="Proteomes" id="UP000541444"/>
    </source>
</evidence>
<reference evidence="2 3" key="1">
    <citation type="journal article" date="2020" name="IScience">
        <title>Genome Sequencing of the Endangered Kingdonia uniflora (Circaeasteraceae, Ranunculales) Reveals Potential Mechanisms of Evolutionary Specialization.</title>
        <authorList>
            <person name="Sun Y."/>
            <person name="Deng T."/>
            <person name="Zhang A."/>
            <person name="Moore M.J."/>
            <person name="Landis J.B."/>
            <person name="Lin N."/>
            <person name="Zhang H."/>
            <person name="Zhang X."/>
            <person name="Huang J."/>
            <person name="Zhang X."/>
            <person name="Sun H."/>
            <person name="Wang H."/>
        </authorList>
    </citation>
    <scope>NUCLEOTIDE SEQUENCE [LARGE SCALE GENOMIC DNA]</scope>
    <source>
        <strain evidence="2">TB1705</strain>
        <tissue evidence="2">Leaf</tissue>
    </source>
</reference>
<proteinExistence type="predicted"/>
<dbReference type="EMBL" id="JACGCM010002474">
    <property type="protein sequence ID" value="KAF6139489.1"/>
    <property type="molecule type" value="Genomic_DNA"/>
</dbReference>
<keyword evidence="1" id="KW-0812">Transmembrane</keyword>
<dbReference type="AlphaFoldDB" id="A0A7J7LA92"/>
<dbReference type="Proteomes" id="UP000541444">
    <property type="component" value="Unassembled WGS sequence"/>
</dbReference>
<keyword evidence="1" id="KW-0472">Membrane</keyword>
<sequence length="68" mass="7882">MSWQRHTYSLFKFNRGSLLFGFVFLSPLSLSPLLGCGACRVLLLIAIRVWWSISGLEFFYIDCASLWF</sequence>
<keyword evidence="1" id="KW-1133">Transmembrane helix</keyword>
<organism evidence="2 3">
    <name type="scientific">Kingdonia uniflora</name>
    <dbReference type="NCBI Taxonomy" id="39325"/>
    <lineage>
        <taxon>Eukaryota</taxon>
        <taxon>Viridiplantae</taxon>
        <taxon>Streptophyta</taxon>
        <taxon>Embryophyta</taxon>
        <taxon>Tracheophyta</taxon>
        <taxon>Spermatophyta</taxon>
        <taxon>Magnoliopsida</taxon>
        <taxon>Ranunculales</taxon>
        <taxon>Circaeasteraceae</taxon>
        <taxon>Kingdonia</taxon>
    </lineage>
</organism>